<evidence type="ECO:0000313" key="2">
    <source>
        <dbReference type="Proteomes" id="UP000678393"/>
    </source>
</evidence>
<name>A0A8S3YN25_9EUPU</name>
<evidence type="ECO:0000313" key="1">
    <source>
        <dbReference type="EMBL" id="CAG5118434.1"/>
    </source>
</evidence>
<organism evidence="1 2">
    <name type="scientific">Candidula unifasciata</name>
    <dbReference type="NCBI Taxonomy" id="100452"/>
    <lineage>
        <taxon>Eukaryota</taxon>
        <taxon>Metazoa</taxon>
        <taxon>Spiralia</taxon>
        <taxon>Lophotrochozoa</taxon>
        <taxon>Mollusca</taxon>
        <taxon>Gastropoda</taxon>
        <taxon>Heterobranchia</taxon>
        <taxon>Euthyneura</taxon>
        <taxon>Panpulmonata</taxon>
        <taxon>Eupulmonata</taxon>
        <taxon>Stylommatophora</taxon>
        <taxon>Helicina</taxon>
        <taxon>Helicoidea</taxon>
        <taxon>Geomitridae</taxon>
        <taxon>Candidula</taxon>
    </lineage>
</organism>
<sequence length="101" mass="11630">MLKFNTTMTAPETVTVREEDAATHILKTLVRYLTWSRLRQAADDEPDPLDLDAVSSMLQRLTGTQKEVLYNATDTRSEQELIDVLNTTIMRPRQFEVTLME</sequence>
<reference evidence="1" key="1">
    <citation type="submission" date="2021-04" db="EMBL/GenBank/DDBJ databases">
        <authorList>
            <consortium name="Molecular Ecology Group"/>
        </authorList>
    </citation>
    <scope>NUCLEOTIDE SEQUENCE</scope>
</reference>
<gene>
    <name evidence="1" type="ORF">CUNI_LOCUS3992</name>
</gene>
<accession>A0A8S3YN25</accession>
<dbReference type="EMBL" id="CAJHNH020000553">
    <property type="protein sequence ID" value="CAG5118434.1"/>
    <property type="molecule type" value="Genomic_DNA"/>
</dbReference>
<keyword evidence="2" id="KW-1185">Reference proteome</keyword>
<comment type="caution">
    <text evidence="1">The sequence shown here is derived from an EMBL/GenBank/DDBJ whole genome shotgun (WGS) entry which is preliminary data.</text>
</comment>
<feature type="non-terminal residue" evidence="1">
    <location>
        <position position="1"/>
    </location>
</feature>
<dbReference type="Proteomes" id="UP000678393">
    <property type="component" value="Unassembled WGS sequence"/>
</dbReference>
<proteinExistence type="predicted"/>
<protein>
    <submittedName>
        <fullName evidence="1">Uncharacterized protein</fullName>
    </submittedName>
</protein>
<dbReference type="AlphaFoldDB" id="A0A8S3YN25"/>